<name>B7IER7_THEAB</name>
<keyword evidence="5 7" id="KW-1133">Transmembrane helix</keyword>
<evidence type="ECO:0000256" key="3">
    <source>
        <dbReference type="ARBA" id="ARBA00022475"/>
    </source>
</evidence>
<evidence type="ECO:0000256" key="7">
    <source>
        <dbReference type="SAM" id="Phobius"/>
    </source>
</evidence>
<evidence type="ECO:0000256" key="1">
    <source>
        <dbReference type="ARBA" id="ARBA00004651"/>
    </source>
</evidence>
<gene>
    <name evidence="10" type="ordered locus">THA_73</name>
</gene>
<feature type="transmembrane region" description="Helical" evidence="7">
    <location>
        <begin position="210"/>
        <end position="228"/>
    </location>
</feature>
<comment type="similarity">
    <text evidence="2">Belongs to the peptidase A24 family.</text>
</comment>
<sequence>MWYFLNFLLGIILGSFLNVIIYRSVEGIKIYDPPRSFCPMCNHQLKWYDNIPLLSYLLLRGKCRYCGSKIPFRYFFVECIVGILFLIHSILFNYTEAILLNIIVFAIIPAIFIDFSIMMIPDFSWILIWVVSVIDLLLRHELWFLKTFSFITIMIIFMIIKKIYKEGLGEGDIYLIAPFSFLLIPPLSIYLLLFSSISALIYALIKKNKIIPFGPFISISGYFLYFFMLKYY</sequence>
<feature type="domain" description="Prepilin peptidase A24 N-terminal" evidence="9">
    <location>
        <begin position="8"/>
        <end position="89"/>
    </location>
</feature>
<dbReference type="STRING" id="484019.THA_73"/>
<evidence type="ECO:0000259" key="8">
    <source>
        <dbReference type="Pfam" id="PF01478"/>
    </source>
</evidence>
<dbReference type="InterPro" id="IPR000045">
    <property type="entry name" value="Prepilin_IV_endopep_pep"/>
</dbReference>
<dbReference type="EMBL" id="CP001185">
    <property type="protein sequence ID" value="ACJ74581.1"/>
    <property type="molecule type" value="Genomic_DNA"/>
</dbReference>
<feature type="transmembrane region" description="Helical" evidence="7">
    <location>
        <begin position="176"/>
        <end position="203"/>
    </location>
</feature>
<dbReference type="OrthoDB" id="9789291at2"/>
<protein>
    <submittedName>
        <fullName evidence="10">Pilin secretion/fimbrial assembly signal peptidase, PilD</fullName>
    </submittedName>
</protein>
<keyword evidence="4 7" id="KW-0812">Transmembrane</keyword>
<dbReference type="Pfam" id="PF01478">
    <property type="entry name" value="Peptidase_A24"/>
    <property type="match status" value="1"/>
</dbReference>
<feature type="domain" description="Prepilin type IV endopeptidase peptidase" evidence="8">
    <location>
        <begin position="103"/>
        <end position="204"/>
    </location>
</feature>
<keyword evidence="6 7" id="KW-0472">Membrane</keyword>
<dbReference type="Pfam" id="PF06750">
    <property type="entry name" value="A24_N_bact"/>
    <property type="match status" value="1"/>
</dbReference>
<feature type="transmembrane region" description="Helical" evidence="7">
    <location>
        <begin position="72"/>
        <end position="92"/>
    </location>
</feature>
<dbReference type="GO" id="GO:0004190">
    <property type="term" value="F:aspartic-type endopeptidase activity"/>
    <property type="evidence" value="ECO:0007669"/>
    <property type="project" value="InterPro"/>
</dbReference>
<accession>B7IER7</accession>
<comment type="subcellular location">
    <subcellularLocation>
        <location evidence="1">Cell membrane</location>
        <topology evidence="1">Multi-pass membrane protein</topology>
    </subcellularLocation>
</comment>
<dbReference type="PANTHER" id="PTHR30487:SF0">
    <property type="entry name" value="PREPILIN LEADER PEPTIDASE_N-METHYLTRANSFERASE-RELATED"/>
    <property type="match status" value="1"/>
</dbReference>
<dbReference type="InterPro" id="IPR010627">
    <property type="entry name" value="Prepilin_pept_A24_N"/>
</dbReference>
<evidence type="ECO:0000256" key="5">
    <source>
        <dbReference type="ARBA" id="ARBA00022989"/>
    </source>
</evidence>
<dbReference type="InterPro" id="IPR050882">
    <property type="entry name" value="Prepilin_peptidase/N-MTase"/>
</dbReference>
<evidence type="ECO:0000256" key="4">
    <source>
        <dbReference type="ARBA" id="ARBA00022692"/>
    </source>
</evidence>
<evidence type="ECO:0000313" key="11">
    <source>
        <dbReference type="Proteomes" id="UP000002453"/>
    </source>
</evidence>
<organism evidence="10 11">
    <name type="scientific">Thermosipho africanus (strain TCF52B)</name>
    <dbReference type="NCBI Taxonomy" id="484019"/>
    <lineage>
        <taxon>Bacteria</taxon>
        <taxon>Thermotogati</taxon>
        <taxon>Thermotogota</taxon>
        <taxon>Thermotogae</taxon>
        <taxon>Thermotogales</taxon>
        <taxon>Fervidobacteriaceae</taxon>
        <taxon>Thermosipho</taxon>
    </lineage>
</organism>
<keyword evidence="3" id="KW-1003">Cell membrane</keyword>
<evidence type="ECO:0000256" key="6">
    <source>
        <dbReference type="ARBA" id="ARBA00023136"/>
    </source>
</evidence>
<dbReference type="PANTHER" id="PTHR30487">
    <property type="entry name" value="TYPE 4 PREPILIN-LIKE PROTEINS LEADER PEPTIDE-PROCESSING ENZYME"/>
    <property type="match status" value="1"/>
</dbReference>
<dbReference type="eggNOG" id="COG1989">
    <property type="taxonomic scope" value="Bacteria"/>
</dbReference>
<dbReference type="GO" id="GO:0005886">
    <property type="term" value="C:plasma membrane"/>
    <property type="evidence" value="ECO:0007669"/>
    <property type="project" value="UniProtKB-SubCell"/>
</dbReference>
<evidence type="ECO:0000256" key="2">
    <source>
        <dbReference type="ARBA" id="ARBA00005801"/>
    </source>
</evidence>
<dbReference type="AlphaFoldDB" id="B7IER7"/>
<reference evidence="10 11" key="1">
    <citation type="journal article" date="2009" name="J. Bacteriol.">
        <title>The genome of Thermosipho africanus TCF52B: lateral genetic connections to the Firmicutes and Archaea.</title>
        <authorList>
            <person name="Nesboe C.L."/>
            <person name="Bapteste E."/>
            <person name="Curtis B."/>
            <person name="Dahle H."/>
            <person name="Lopez P."/>
            <person name="Macleod D."/>
            <person name="Dlutek M."/>
            <person name="Bowman S."/>
            <person name="Zhaxybayeva O."/>
            <person name="Birkeland N.-K."/>
            <person name="Doolittle W.F."/>
        </authorList>
    </citation>
    <scope>NUCLEOTIDE SEQUENCE [LARGE SCALE GENOMIC DNA]</scope>
    <source>
        <strain evidence="10 11">TCF52B</strain>
    </source>
</reference>
<keyword evidence="11" id="KW-1185">Reference proteome</keyword>
<dbReference type="GO" id="GO:0006465">
    <property type="term" value="P:signal peptide processing"/>
    <property type="evidence" value="ECO:0007669"/>
    <property type="project" value="TreeGrafter"/>
</dbReference>
<feature type="transmembrane region" description="Helical" evidence="7">
    <location>
        <begin position="143"/>
        <end position="164"/>
    </location>
</feature>
<feature type="transmembrane region" description="Helical" evidence="7">
    <location>
        <begin position="6"/>
        <end position="25"/>
    </location>
</feature>
<proteinExistence type="inferred from homology"/>
<dbReference type="HOGENOM" id="CLU_057101_0_1_0"/>
<evidence type="ECO:0000313" key="10">
    <source>
        <dbReference type="EMBL" id="ACJ74581.1"/>
    </source>
</evidence>
<evidence type="ECO:0000259" key="9">
    <source>
        <dbReference type="Pfam" id="PF06750"/>
    </source>
</evidence>
<dbReference type="Proteomes" id="UP000002453">
    <property type="component" value="Chromosome"/>
</dbReference>
<feature type="transmembrane region" description="Helical" evidence="7">
    <location>
        <begin position="98"/>
        <end position="131"/>
    </location>
</feature>
<dbReference type="RefSeq" id="WP_012579332.1">
    <property type="nucleotide sequence ID" value="NC_011653.1"/>
</dbReference>
<dbReference type="KEGG" id="taf:THA_73"/>